<evidence type="ECO:0000256" key="3">
    <source>
        <dbReference type="ARBA" id="ARBA00001947"/>
    </source>
</evidence>
<evidence type="ECO:0000259" key="17">
    <source>
        <dbReference type="Pfam" id="PF21994"/>
    </source>
</evidence>
<feature type="domain" description="AGAO-like N2" evidence="17">
    <location>
        <begin position="22"/>
        <end position="95"/>
    </location>
</feature>
<feature type="active site" description="Proton acceptor" evidence="12">
    <location>
        <position position="308"/>
    </location>
</feature>
<dbReference type="InterPro" id="IPR036460">
    <property type="entry name" value="Cu_amine_oxidase_C_sf"/>
</dbReference>
<comment type="cofactor">
    <cofactor evidence="14">
        <name>Cu cation</name>
        <dbReference type="ChEBI" id="CHEBI:23378"/>
    </cofactor>
    <text evidence="14">Contains 1 topaquinone per subunit.</text>
</comment>
<feature type="active site" description="Schiff-base intermediate with substrate; via topaquinone" evidence="12">
    <location>
        <position position="393"/>
    </location>
</feature>
<evidence type="ECO:0000256" key="5">
    <source>
        <dbReference type="ARBA" id="ARBA00011738"/>
    </source>
</evidence>
<keyword evidence="9 14" id="KW-0186">Copper</keyword>
<feature type="domain" description="Copper amine oxidase N3-terminal" evidence="16">
    <location>
        <begin position="109"/>
        <end position="209"/>
    </location>
</feature>
<evidence type="ECO:0000256" key="12">
    <source>
        <dbReference type="PIRSR" id="PIRSR600269-50"/>
    </source>
</evidence>
<dbReference type="GO" id="GO:0005507">
    <property type="term" value="F:copper ion binding"/>
    <property type="evidence" value="ECO:0007669"/>
    <property type="project" value="InterPro"/>
</dbReference>
<dbReference type="Pfam" id="PF02728">
    <property type="entry name" value="Cu_amine_oxidN3"/>
    <property type="match status" value="1"/>
</dbReference>
<evidence type="ECO:0000256" key="8">
    <source>
        <dbReference type="ARBA" id="ARBA00023002"/>
    </source>
</evidence>
<evidence type="ECO:0000313" key="18">
    <source>
        <dbReference type="EMBL" id="QKW53114.1"/>
    </source>
</evidence>
<name>A0A7H8NF71_9ACTN</name>
<dbReference type="SUPFAM" id="SSF54416">
    <property type="entry name" value="Amine oxidase N-terminal region"/>
    <property type="match status" value="2"/>
</dbReference>
<evidence type="ECO:0000256" key="10">
    <source>
        <dbReference type="ARBA" id="ARBA00023211"/>
    </source>
</evidence>
<sequence>MTCCESSVSDARALAHPLDPLTAEEIATARRVLAEAGKITDDTRFPLVLPHEPDRHTVASHRPGDPVVRRVRVTLLDRASGVAAEAIVDVTAEALLSYRSLDATKEGQPPILFGEFDLCDEIVKNDPGWQRAMADRGITDTSLAVVAPLAAGDLVIDGEPGRRLLRSPTYLRCSNSDNAWAHPVAGLVADVDVIERRVVRLIDTGAVPVPTECARYEPEFTGPPRTDVRPLRITQPDGPSFHLTGHRIDWLGWNMRIDFNGREGLVLHQISYRDGDRERPVLRRASLAEMAVAYGEADEARNWVAFLDGGEYTLGRNANALQLGCDCLGEIRYLDAVVADDFGNPETLTNAVCIHEEDIGLLWKHTDIFNDMAAHSRRARRLVISYIATVGNYDYAFYWYFHQDGSLAFEVKSTGIVQTTAVEPGTGSPHGTEIAPGLVAPYHQHLFCVRLDVAVDGDRNSVHEVDAVPVPSGPANPNGNAFTIRTTPLTDSADGARLADPTTSRHWRISNPSVRNRVGQPVAYALIPQPSPVLLAQPDAAVTRRVAYATKHLWVTRHAEDRRYPAGDYPNQHQGEAGVPRWTQAGESLEDTELTVWHTFGPTHLPRSEEWPVMPVDHCGFTFRPTGFFDRNPALNLPAEQKM</sequence>
<keyword evidence="7 12" id="KW-0801">TPQ</keyword>
<comment type="cofactor">
    <cofactor evidence="1">
        <name>Cu cation</name>
        <dbReference type="ChEBI" id="CHEBI:23378"/>
    </cofactor>
</comment>
<comment type="cofactor">
    <cofactor evidence="2">
        <name>Mn(2+)</name>
        <dbReference type="ChEBI" id="CHEBI:29035"/>
    </cofactor>
</comment>
<keyword evidence="10" id="KW-0464">Manganese</keyword>
<dbReference type="Gene3D" id="2.70.98.20">
    <property type="entry name" value="Copper amine oxidase, catalytic domain"/>
    <property type="match status" value="1"/>
</dbReference>
<dbReference type="AlphaFoldDB" id="A0A7H8NF71"/>
<evidence type="ECO:0000256" key="11">
    <source>
        <dbReference type="ARBA" id="ARBA00048032"/>
    </source>
</evidence>
<dbReference type="InterPro" id="IPR054157">
    <property type="entry name" value="AGAO-like_N2"/>
</dbReference>
<evidence type="ECO:0000256" key="6">
    <source>
        <dbReference type="ARBA" id="ARBA00022723"/>
    </source>
</evidence>
<dbReference type="EC" id="1.4.3.-" evidence="14"/>
<dbReference type="InterPro" id="IPR016182">
    <property type="entry name" value="Cu_amine_oxidase_N-reg"/>
</dbReference>
<evidence type="ECO:0000313" key="19">
    <source>
        <dbReference type="Proteomes" id="UP000509303"/>
    </source>
</evidence>
<gene>
    <name evidence="18" type="ORF">HUT08_30235</name>
</gene>
<feature type="domain" description="Copper amine oxidase catalytic" evidence="15">
    <location>
        <begin position="232"/>
        <end position="635"/>
    </location>
</feature>
<keyword evidence="8 14" id="KW-0560">Oxidoreductase</keyword>
<evidence type="ECO:0000256" key="9">
    <source>
        <dbReference type="ARBA" id="ARBA00023008"/>
    </source>
</evidence>
<dbReference type="NCBIfam" id="NF008559">
    <property type="entry name" value="PRK11504.1"/>
    <property type="match status" value="1"/>
</dbReference>
<evidence type="ECO:0000259" key="16">
    <source>
        <dbReference type="Pfam" id="PF02728"/>
    </source>
</evidence>
<dbReference type="GO" id="GO:0008131">
    <property type="term" value="F:primary methylamine oxidase activity"/>
    <property type="evidence" value="ECO:0007669"/>
    <property type="project" value="UniProtKB-EC"/>
</dbReference>
<dbReference type="Pfam" id="PF01179">
    <property type="entry name" value="Cu_amine_oxid"/>
    <property type="match status" value="1"/>
</dbReference>
<comment type="similarity">
    <text evidence="4 14">Belongs to the copper/topaquinone oxidase family.</text>
</comment>
<evidence type="ECO:0000256" key="1">
    <source>
        <dbReference type="ARBA" id="ARBA00001935"/>
    </source>
</evidence>
<evidence type="ECO:0000256" key="14">
    <source>
        <dbReference type="RuleBase" id="RU000672"/>
    </source>
</evidence>
<dbReference type="PROSITE" id="PS01164">
    <property type="entry name" value="COPPER_AMINE_OXID_1"/>
    <property type="match status" value="1"/>
</dbReference>
<dbReference type="SUPFAM" id="SSF49998">
    <property type="entry name" value="Amine oxidase catalytic domain"/>
    <property type="match status" value="1"/>
</dbReference>
<reference evidence="18 19" key="1">
    <citation type="submission" date="2020-06" db="EMBL/GenBank/DDBJ databases">
        <title>Genome mining for natural products.</title>
        <authorList>
            <person name="Zhang B."/>
            <person name="Shi J."/>
            <person name="Ge H."/>
        </authorList>
    </citation>
    <scope>NUCLEOTIDE SEQUENCE [LARGE SCALE GENOMIC DNA]</scope>
    <source>
        <strain evidence="18 19">NA00687</strain>
    </source>
</reference>
<dbReference type="PROSITE" id="PS01165">
    <property type="entry name" value="COPPER_AMINE_OXID_2"/>
    <property type="match status" value="1"/>
</dbReference>
<dbReference type="GO" id="GO:0048038">
    <property type="term" value="F:quinone binding"/>
    <property type="evidence" value="ECO:0007669"/>
    <property type="project" value="InterPro"/>
</dbReference>
<dbReference type="Pfam" id="PF21994">
    <property type="entry name" value="AGAO-like_N2"/>
    <property type="match status" value="1"/>
</dbReference>
<dbReference type="InterPro" id="IPR049948">
    <property type="entry name" value="Cu_Am_ox_TPQ-bd"/>
</dbReference>
<protein>
    <recommendedName>
        <fullName evidence="14">Amine oxidase</fullName>
        <ecNumber evidence="14">1.4.3.-</ecNumber>
    </recommendedName>
</protein>
<keyword evidence="6 14" id="KW-0479">Metal-binding</keyword>
<proteinExistence type="inferred from homology"/>
<dbReference type="InterPro" id="IPR015802">
    <property type="entry name" value="Cu_amine_oxidase_N3"/>
</dbReference>
<dbReference type="PANTHER" id="PTHR10638:SF86">
    <property type="entry name" value="COPPER AMINE OXIDASE 1-RELATED"/>
    <property type="match status" value="1"/>
</dbReference>
<organism evidence="18 19">
    <name type="scientific">Streptomyces buecherae</name>
    <dbReference type="NCBI Taxonomy" id="2763006"/>
    <lineage>
        <taxon>Bacteria</taxon>
        <taxon>Bacillati</taxon>
        <taxon>Actinomycetota</taxon>
        <taxon>Actinomycetes</taxon>
        <taxon>Kitasatosporales</taxon>
        <taxon>Streptomycetaceae</taxon>
        <taxon>Streptomyces</taxon>
    </lineage>
</organism>
<dbReference type="Gene3D" id="3.10.450.40">
    <property type="match status" value="2"/>
</dbReference>
<comment type="cofactor">
    <cofactor evidence="3">
        <name>Zn(2+)</name>
        <dbReference type="ChEBI" id="CHEBI:29105"/>
    </cofactor>
</comment>
<evidence type="ECO:0000256" key="2">
    <source>
        <dbReference type="ARBA" id="ARBA00001936"/>
    </source>
</evidence>
<dbReference type="InterPro" id="IPR015798">
    <property type="entry name" value="Cu_amine_oxidase_C"/>
</dbReference>
<dbReference type="InterPro" id="IPR000269">
    <property type="entry name" value="Cu_amine_oxidase"/>
</dbReference>
<feature type="modified residue" description="2',4',5'-topaquinone" evidence="13">
    <location>
        <position position="393"/>
    </location>
</feature>
<keyword evidence="19" id="KW-1185">Reference proteome</keyword>
<comment type="PTM">
    <text evidence="13 14">Topaquinone (TPQ) is generated by copper-dependent autoxidation of a specific tyrosyl residue.</text>
</comment>
<evidence type="ECO:0000256" key="7">
    <source>
        <dbReference type="ARBA" id="ARBA00022772"/>
    </source>
</evidence>
<dbReference type="EMBL" id="CP054929">
    <property type="protein sequence ID" value="QKW53114.1"/>
    <property type="molecule type" value="Genomic_DNA"/>
</dbReference>
<dbReference type="InterPro" id="IPR049947">
    <property type="entry name" value="Cu_Am_Ox_Cu-bd"/>
</dbReference>
<dbReference type="GO" id="GO:0009308">
    <property type="term" value="P:amine metabolic process"/>
    <property type="evidence" value="ECO:0007669"/>
    <property type="project" value="UniProtKB-UniRule"/>
</dbReference>
<dbReference type="Proteomes" id="UP000509303">
    <property type="component" value="Chromosome"/>
</dbReference>
<dbReference type="PANTHER" id="PTHR10638">
    <property type="entry name" value="COPPER AMINE OXIDASE"/>
    <property type="match status" value="1"/>
</dbReference>
<comment type="subunit">
    <text evidence="5">Homodimer.</text>
</comment>
<dbReference type="RefSeq" id="WP_176164824.1">
    <property type="nucleotide sequence ID" value="NZ_CP054929.1"/>
</dbReference>
<accession>A0A7H8NF71</accession>
<evidence type="ECO:0000256" key="13">
    <source>
        <dbReference type="PIRSR" id="PIRSR600269-51"/>
    </source>
</evidence>
<evidence type="ECO:0000256" key="4">
    <source>
        <dbReference type="ARBA" id="ARBA00007983"/>
    </source>
</evidence>
<evidence type="ECO:0000259" key="15">
    <source>
        <dbReference type="Pfam" id="PF01179"/>
    </source>
</evidence>
<comment type="catalytic activity">
    <reaction evidence="11">
        <text>a primary methyl amine + O2 + H2O = an aldehyde + H2O2 + NH4(+)</text>
        <dbReference type="Rhea" id="RHEA:16153"/>
        <dbReference type="ChEBI" id="CHEBI:15377"/>
        <dbReference type="ChEBI" id="CHEBI:15379"/>
        <dbReference type="ChEBI" id="CHEBI:16240"/>
        <dbReference type="ChEBI" id="CHEBI:17478"/>
        <dbReference type="ChEBI" id="CHEBI:28938"/>
        <dbReference type="ChEBI" id="CHEBI:228804"/>
        <dbReference type="EC" id="1.4.3.21"/>
    </reaction>
</comment>